<dbReference type="EMBL" id="JAZGSY010000044">
    <property type="protein sequence ID" value="KAL1842400.1"/>
    <property type="molecule type" value="Genomic_DNA"/>
</dbReference>
<sequence length="495" mass="53763">MRERITYIQKLGDGLDPSTVRVDAGAIRAPDVHAIREDRLTFTLDELPGELRTLLADTQDLHIRWVSTHAYEAVSPLLARLPPGFHAFFTPGDGNDSVASYAAPTSPSVTGIQTNPESFISLPRDRFSHSAAHQYFQQLDSLGSFIQYAKDKLCSRADKACSARLDGLSRAASLDISYESREGVLRVTALWPYQSRPIDATSRPGVRTEVGILSGDKPKTLEPHELGVAGLLTVLGQDSKPSAAMFSFPARHHDAESTFSALFLSPTGLHPTLQLRISSAALPAEAEHDGQDCSPYAYLTLPRSIFADKYQLSDPLFLASKNLSALRHTTQPVDLEAPEYAVSQWGSAILLELAPSSPSSSEEWTAEVPLHLRYLAPVSGGYSTVSVPYPAVFWACQPPEGAEFPPGPFERKALGYDGLFDDGTVFWHVTPQPAEADGQGLLVSQVRVPVLNVDRAQWVGAGTGLAVAAGFAFVVWKLAGVWFGKGQEVDEKKRQ</sequence>
<comment type="function">
    <text evidence="11">Required for proper folding and/or the stability of a subset of proteins in the endoplasmic reticulum. Component of glycosylphosphatidylinositol-mannosyltransferase 1 which transfers the first of the 4 mannoses in the GPI-anchor precursors during GPI-anchor biosynthesis. Probably acts by stabilizing the mannosyltransferase GPI14.</text>
</comment>
<keyword evidence="9 11" id="KW-0472">Membrane</keyword>
<evidence type="ECO:0000256" key="8">
    <source>
        <dbReference type="ARBA" id="ARBA00022989"/>
    </source>
</evidence>
<keyword evidence="6 11" id="KW-0812">Transmembrane</keyword>
<comment type="similarity">
    <text evidence="3 11">Belongs to the PIGX family.</text>
</comment>
<feature type="transmembrane region" description="Helical" evidence="11">
    <location>
        <begin position="458"/>
        <end position="484"/>
    </location>
</feature>
<gene>
    <name evidence="12" type="ORF">VTJ49DRAFT_5359</name>
</gene>
<dbReference type="InterPro" id="IPR013233">
    <property type="entry name" value="PIG-X/PBN1"/>
</dbReference>
<protein>
    <recommendedName>
        <fullName evidence="4 11">Protein PBN1</fullName>
    </recommendedName>
</protein>
<keyword evidence="10" id="KW-0325">Glycoprotein</keyword>
<evidence type="ECO:0000256" key="10">
    <source>
        <dbReference type="ARBA" id="ARBA00023180"/>
    </source>
</evidence>
<dbReference type="InterPro" id="IPR042322">
    <property type="entry name" value="Pbn1"/>
</dbReference>
<dbReference type="PANTHER" id="PTHR28533:SF1">
    <property type="entry name" value="PROTEIN PBN1"/>
    <property type="match status" value="1"/>
</dbReference>
<keyword evidence="8 11" id="KW-1133">Transmembrane helix</keyword>
<evidence type="ECO:0000256" key="2">
    <source>
        <dbReference type="ARBA" id="ARBA00004687"/>
    </source>
</evidence>
<keyword evidence="7 11" id="KW-0256">Endoplasmic reticulum</keyword>
<dbReference type="Proteomes" id="UP001583172">
    <property type="component" value="Unassembled WGS sequence"/>
</dbReference>
<evidence type="ECO:0000313" key="13">
    <source>
        <dbReference type="Proteomes" id="UP001583172"/>
    </source>
</evidence>
<comment type="pathway">
    <text evidence="2 11">Glycolipid biosynthesis; glycosylphosphatidylinositol-anchor biosynthesis.</text>
</comment>
<comment type="subcellular location">
    <subcellularLocation>
        <location evidence="11">Endoplasmic reticulum membrane</location>
        <topology evidence="11">Single-pass membrane protein</topology>
    </subcellularLocation>
    <subcellularLocation>
        <location evidence="1">Endoplasmic reticulum membrane</location>
        <topology evidence="1">Single-pass type III membrane protein</topology>
    </subcellularLocation>
</comment>
<organism evidence="12 13">
    <name type="scientific">Humicola insolens</name>
    <name type="common">Soft-rot fungus</name>
    <dbReference type="NCBI Taxonomy" id="85995"/>
    <lineage>
        <taxon>Eukaryota</taxon>
        <taxon>Fungi</taxon>
        <taxon>Dikarya</taxon>
        <taxon>Ascomycota</taxon>
        <taxon>Pezizomycotina</taxon>
        <taxon>Sordariomycetes</taxon>
        <taxon>Sordariomycetidae</taxon>
        <taxon>Sordariales</taxon>
        <taxon>Chaetomiaceae</taxon>
        <taxon>Mycothermus</taxon>
    </lineage>
</organism>
<evidence type="ECO:0000313" key="12">
    <source>
        <dbReference type="EMBL" id="KAL1842400.1"/>
    </source>
</evidence>
<evidence type="ECO:0000256" key="6">
    <source>
        <dbReference type="ARBA" id="ARBA00022692"/>
    </source>
</evidence>
<evidence type="ECO:0000256" key="1">
    <source>
        <dbReference type="ARBA" id="ARBA00004643"/>
    </source>
</evidence>
<dbReference type="SMART" id="SM00780">
    <property type="entry name" value="PIG-X"/>
    <property type="match status" value="1"/>
</dbReference>
<keyword evidence="5 11" id="KW-0337">GPI-anchor biosynthesis</keyword>
<evidence type="ECO:0000256" key="4">
    <source>
        <dbReference type="ARBA" id="ARBA00020410"/>
    </source>
</evidence>
<name>A0ABR3VKH2_HUMIN</name>
<evidence type="ECO:0000256" key="9">
    <source>
        <dbReference type="ARBA" id="ARBA00023136"/>
    </source>
</evidence>
<dbReference type="Pfam" id="PF08320">
    <property type="entry name" value="PIG-X"/>
    <property type="match status" value="1"/>
</dbReference>
<evidence type="ECO:0000256" key="3">
    <source>
        <dbReference type="ARBA" id="ARBA00010345"/>
    </source>
</evidence>
<evidence type="ECO:0000256" key="5">
    <source>
        <dbReference type="ARBA" id="ARBA00022502"/>
    </source>
</evidence>
<reference evidence="12 13" key="1">
    <citation type="journal article" date="2024" name="Commun. Biol.">
        <title>Comparative genomic analysis of thermophilic fungi reveals convergent evolutionary adaptations and gene losses.</title>
        <authorList>
            <person name="Steindorff A.S."/>
            <person name="Aguilar-Pontes M.V."/>
            <person name="Robinson A.J."/>
            <person name="Andreopoulos B."/>
            <person name="LaButti K."/>
            <person name="Kuo A."/>
            <person name="Mondo S."/>
            <person name="Riley R."/>
            <person name="Otillar R."/>
            <person name="Haridas S."/>
            <person name="Lipzen A."/>
            <person name="Grimwood J."/>
            <person name="Schmutz J."/>
            <person name="Clum A."/>
            <person name="Reid I.D."/>
            <person name="Moisan M.C."/>
            <person name="Butler G."/>
            <person name="Nguyen T.T.M."/>
            <person name="Dewar K."/>
            <person name="Conant G."/>
            <person name="Drula E."/>
            <person name="Henrissat B."/>
            <person name="Hansel C."/>
            <person name="Singer S."/>
            <person name="Hutchinson M.I."/>
            <person name="de Vries R.P."/>
            <person name="Natvig D.O."/>
            <person name="Powell A.J."/>
            <person name="Tsang A."/>
            <person name="Grigoriev I.V."/>
        </authorList>
    </citation>
    <scope>NUCLEOTIDE SEQUENCE [LARGE SCALE GENOMIC DNA]</scope>
    <source>
        <strain evidence="12 13">CBS 620.91</strain>
    </source>
</reference>
<evidence type="ECO:0000256" key="11">
    <source>
        <dbReference type="RuleBase" id="RU366056"/>
    </source>
</evidence>
<accession>A0ABR3VKH2</accession>
<dbReference type="PANTHER" id="PTHR28533">
    <property type="entry name" value="PROTEIN PBN1"/>
    <property type="match status" value="1"/>
</dbReference>
<proteinExistence type="inferred from homology"/>
<keyword evidence="13" id="KW-1185">Reference proteome</keyword>
<comment type="caution">
    <text evidence="12">The sequence shown here is derived from an EMBL/GenBank/DDBJ whole genome shotgun (WGS) entry which is preliminary data.</text>
</comment>
<evidence type="ECO:0000256" key="7">
    <source>
        <dbReference type="ARBA" id="ARBA00022824"/>
    </source>
</evidence>